<keyword evidence="3" id="KW-1185">Reference proteome</keyword>
<accession>A0AAV2IMR1</accession>
<dbReference type="Pfam" id="PF00005">
    <property type="entry name" value="ABC_tran"/>
    <property type="match status" value="1"/>
</dbReference>
<dbReference type="AlphaFoldDB" id="A0AAV2IMR1"/>
<sequence>PTFTAVKSTCLGVAPSECFGLLGQNGAGKTTIFKMLTGDVIITDGDIYVESKNIKWYLKSIQSRMGYCPQYDALNDLLTGAELLFFYGRLRGVPAKDLPVVAARVVSFVDLHPYETELIHGYSGGTKRKLSMGISIIGNP</sequence>
<dbReference type="PANTHER" id="PTHR19229">
    <property type="entry name" value="ATP-BINDING CASSETTE TRANSPORTER SUBFAMILY A ABCA"/>
    <property type="match status" value="1"/>
</dbReference>
<dbReference type="GO" id="GO:0140359">
    <property type="term" value="F:ABC-type transporter activity"/>
    <property type="evidence" value="ECO:0007669"/>
    <property type="project" value="InterPro"/>
</dbReference>
<name>A0AAV2IMR1_LYMST</name>
<organism evidence="2 3">
    <name type="scientific">Lymnaea stagnalis</name>
    <name type="common">Great pond snail</name>
    <name type="synonym">Helix stagnalis</name>
    <dbReference type="NCBI Taxonomy" id="6523"/>
    <lineage>
        <taxon>Eukaryota</taxon>
        <taxon>Metazoa</taxon>
        <taxon>Spiralia</taxon>
        <taxon>Lophotrochozoa</taxon>
        <taxon>Mollusca</taxon>
        <taxon>Gastropoda</taxon>
        <taxon>Heterobranchia</taxon>
        <taxon>Euthyneura</taxon>
        <taxon>Panpulmonata</taxon>
        <taxon>Hygrophila</taxon>
        <taxon>Lymnaeoidea</taxon>
        <taxon>Lymnaeidae</taxon>
        <taxon>Lymnaea</taxon>
    </lineage>
</organism>
<feature type="non-terminal residue" evidence="2">
    <location>
        <position position="1"/>
    </location>
</feature>
<dbReference type="GO" id="GO:0016020">
    <property type="term" value="C:membrane"/>
    <property type="evidence" value="ECO:0007669"/>
    <property type="project" value="InterPro"/>
</dbReference>
<dbReference type="InterPro" id="IPR026082">
    <property type="entry name" value="ABCA"/>
</dbReference>
<dbReference type="GO" id="GO:0016887">
    <property type="term" value="F:ATP hydrolysis activity"/>
    <property type="evidence" value="ECO:0007669"/>
    <property type="project" value="InterPro"/>
</dbReference>
<feature type="non-terminal residue" evidence="2">
    <location>
        <position position="140"/>
    </location>
</feature>
<dbReference type="SUPFAM" id="SSF52540">
    <property type="entry name" value="P-loop containing nucleoside triphosphate hydrolases"/>
    <property type="match status" value="1"/>
</dbReference>
<feature type="domain" description="ABC transporter" evidence="1">
    <location>
        <begin position="11"/>
        <end position="139"/>
    </location>
</feature>
<dbReference type="Proteomes" id="UP001497497">
    <property type="component" value="Unassembled WGS sequence"/>
</dbReference>
<protein>
    <recommendedName>
        <fullName evidence="1">ABC transporter domain-containing protein</fullName>
    </recommendedName>
</protein>
<proteinExistence type="predicted"/>
<evidence type="ECO:0000259" key="1">
    <source>
        <dbReference type="Pfam" id="PF00005"/>
    </source>
</evidence>
<dbReference type="InterPro" id="IPR027417">
    <property type="entry name" value="P-loop_NTPase"/>
</dbReference>
<reference evidence="2 3" key="1">
    <citation type="submission" date="2024-04" db="EMBL/GenBank/DDBJ databases">
        <authorList>
            <consortium name="Genoscope - CEA"/>
            <person name="William W."/>
        </authorList>
    </citation>
    <scope>NUCLEOTIDE SEQUENCE [LARGE SCALE GENOMIC DNA]</scope>
</reference>
<dbReference type="EMBL" id="CAXITT010000784">
    <property type="protein sequence ID" value="CAL1546214.1"/>
    <property type="molecule type" value="Genomic_DNA"/>
</dbReference>
<dbReference type="GO" id="GO:0005524">
    <property type="term" value="F:ATP binding"/>
    <property type="evidence" value="ECO:0007669"/>
    <property type="project" value="InterPro"/>
</dbReference>
<comment type="caution">
    <text evidence="2">The sequence shown here is derived from an EMBL/GenBank/DDBJ whole genome shotgun (WGS) entry which is preliminary data.</text>
</comment>
<evidence type="ECO:0000313" key="3">
    <source>
        <dbReference type="Proteomes" id="UP001497497"/>
    </source>
</evidence>
<dbReference type="Gene3D" id="3.40.50.300">
    <property type="entry name" value="P-loop containing nucleotide triphosphate hydrolases"/>
    <property type="match status" value="1"/>
</dbReference>
<dbReference type="PANTHER" id="PTHR19229:SF250">
    <property type="entry name" value="ABC TRANSPORTER DOMAIN-CONTAINING PROTEIN-RELATED"/>
    <property type="match status" value="1"/>
</dbReference>
<dbReference type="InterPro" id="IPR003439">
    <property type="entry name" value="ABC_transporter-like_ATP-bd"/>
</dbReference>
<evidence type="ECO:0000313" key="2">
    <source>
        <dbReference type="EMBL" id="CAL1546214.1"/>
    </source>
</evidence>
<dbReference type="GO" id="GO:0005319">
    <property type="term" value="F:lipid transporter activity"/>
    <property type="evidence" value="ECO:0007669"/>
    <property type="project" value="TreeGrafter"/>
</dbReference>
<gene>
    <name evidence="2" type="ORF">GSLYS_00019591001</name>
</gene>